<dbReference type="InterPro" id="IPR001584">
    <property type="entry name" value="Integrase_cat-core"/>
</dbReference>
<dbReference type="SUPFAM" id="SSF53098">
    <property type="entry name" value="Ribonuclease H-like"/>
    <property type="match status" value="1"/>
</dbReference>
<keyword evidence="6" id="KW-0695">RNA-directed DNA polymerase</keyword>
<dbReference type="Gene3D" id="3.30.420.10">
    <property type="entry name" value="Ribonuclease H-like superfamily/Ribonuclease H"/>
    <property type="match status" value="1"/>
</dbReference>
<dbReference type="GO" id="GO:0004519">
    <property type="term" value="F:endonuclease activity"/>
    <property type="evidence" value="ECO:0007669"/>
    <property type="project" value="UniProtKB-KW"/>
</dbReference>
<keyword evidence="2" id="KW-0548">Nucleotidyltransferase</keyword>
<sequence length="427" mass="49046">MSKTLAPSKEDWSTYQKEMQAIITAVQMWRSYLLGQKFHIYTDHQSLRNLLEQRVSTPDQHKWVSKLLGYDYEIHYRPGPSNVVADGLSWLSGGEVLATVTGPLPQFWDALRALTDTDIYLQGCRDTVVSEVPGHYSFRQGLVFFRGCIVLPPGSSMVTTVLQEYHDSPFGGHSGVERTLRRIQAQFYWPRMSQDVKDCVASCDTCQRVKASHLRPAGLLQPLPVPERVWEDISMDFIIGLPPFGGKTVLFVVVDRLTKYAHFMALAHPYTTQAVAEQFVSRVVQHHGFLRFIVSDRDSVFLSHFLQEVFTMAQTTLRMSSAYQPQTDGQMEVVNRYLEQYLRCFAHQQPRWWLALLPWAELWYNSTYHRAIQTTPFEALYGRLPPSLVRYQSGTSQVDTVDRWLETRDEALEQLKANLAAANNKMK</sequence>
<dbReference type="SUPFAM" id="SSF56672">
    <property type="entry name" value="DNA/RNA polymerases"/>
    <property type="match status" value="1"/>
</dbReference>
<dbReference type="Proteomes" id="UP001497516">
    <property type="component" value="Chromosome 7"/>
</dbReference>
<keyword evidence="3" id="KW-0540">Nuclease</keyword>
<keyword evidence="4" id="KW-0255">Endonuclease</keyword>
<dbReference type="InterPro" id="IPR050951">
    <property type="entry name" value="Retrovirus_Pol_polyprotein"/>
</dbReference>
<dbReference type="InterPro" id="IPR043502">
    <property type="entry name" value="DNA/RNA_pol_sf"/>
</dbReference>
<evidence type="ECO:0000256" key="2">
    <source>
        <dbReference type="ARBA" id="ARBA00022695"/>
    </source>
</evidence>
<keyword evidence="9" id="KW-1185">Reference proteome</keyword>
<feature type="domain" description="Integrase catalytic" evidence="7">
    <location>
        <begin position="220"/>
        <end position="384"/>
    </location>
</feature>
<dbReference type="PROSITE" id="PS50994">
    <property type="entry name" value="INTEGRASE"/>
    <property type="match status" value="1"/>
</dbReference>
<evidence type="ECO:0000256" key="3">
    <source>
        <dbReference type="ARBA" id="ARBA00022722"/>
    </source>
</evidence>
<dbReference type="Pfam" id="PF17921">
    <property type="entry name" value="Integrase_H2C2"/>
    <property type="match status" value="1"/>
</dbReference>
<dbReference type="CDD" id="cd09274">
    <property type="entry name" value="RNase_HI_RT_Ty3"/>
    <property type="match status" value="1"/>
</dbReference>
<dbReference type="InterPro" id="IPR041373">
    <property type="entry name" value="RT_RNaseH"/>
</dbReference>
<dbReference type="GO" id="GO:0003964">
    <property type="term" value="F:RNA-directed DNA polymerase activity"/>
    <property type="evidence" value="ECO:0007669"/>
    <property type="project" value="UniProtKB-KW"/>
</dbReference>
<gene>
    <name evidence="8" type="ORF">LTRI10_LOCUS42977</name>
</gene>
<accession>A0AAV2FXD1</accession>
<organism evidence="8 9">
    <name type="scientific">Linum trigynum</name>
    <dbReference type="NCBI Taxonomy" id="586398"/>
    <lineage>
        <taxon>Eukaryota</taxon>
        <taxon>Viridiplantae</taxon>
        <taxon>Streptophyta</taxon>
        <taxon>Embryophyta</taxon>
        <taxon>Tracheophyta</taxon>
        <taxon>Spermatophyta</taxon>
        <taxon>Magnoliopsida</taxon>
        <taxon>eudicotyledons</taxon>
        <taxon>Gunneridae</taxon>
        <taxon>Pentapetalae</taxon>
        <taxon>rosids</taxon>
        <taxon>fabids</taxon>
        <taxon>Malpighiales</taxon>
        <taxon>Linaceae</taxon>
        <taxon>Linum</taxon>
    </lineage>
</organism>
<dbReference type="PANTHER" id="PTHR37984">
    <property type="entry name" value="PROTEIN CBG26694"/>
    <property type="match status" value="1"/>
</dbReference>
<evidence type="ECO:0000256" key="5">
    <source>
        <dbReference type="ARBA" id="ARBA00022801"/>
    </source>
</evidence>
<evidence type="ECO:0000256" key="1">
    <source>
        <dbReference type="ARBA" id="ARBA00022679"/>
    </source>
</evidence>
<dbReference type="InterPro" id="IPR036397">
    <property type="entry name" value="RNaseH_sf"/>
</dbReference>
<proteinExistence type="predicted"/>
<dbReference type="FunFam" id="1.10.340.70:FF:000001">
    <property type="entry name" value="Retrovirus-related Pol polyprotein from transposon gypsy-like Protein"/>
    <property type="match status" value="1"/>
</dbReference>
<keyword evidence="1" id="KW-0808">Transferase</keyword>
<evidence type="ECO:0000256" key="4">
    <source>
        <dbReference type="ARBA" id="ARBA00022759"/>
    </source>
</evidence>
<dbReference type="Gene3D" id="1.10.340.70">
    <property type="match status" value="1"/>
</dbReference>
<dbReference type="InterPro" id="IPR012337">
    <property type="entry name" value="RNaseH-like_sf"/>
</dbReference>
<dbReference type="GO" id="GO:0016787">
    <property type="term" value="F:hydrolase activity"/>
    <property type="evidence" value="ECO:0007669"/>
    <property type="project" value="UniProtKB-KW"/>
</dbReference>
<evidence type="ECO:0000313" key="9">
    <source>
        <dbReference type="Proteomes" id="UP001497516"/>
    </source>
</evidence>
<evidence type="ECO:0000313" key="8">
    <source>
        <dbReference type="EMBL" id="CAL1403011.1"/>
    </source>
</evidence>
<name>A0AAV2FXD1_9ROSI</name>
<evidence type="ECO:0000259" key="7">
    <source>
        <dbReference type="PROSITE" id="PS50994"/>
    </source>
</evidence>
<dbReference type="PANTHER" id="PTHR37984:SF5">
    <property type="entry name" value="PROTEIN NYNRIN-LIKE"/>
    <property type="match status" value="1"/>
</dbReference>
<dbReference type="GO" id="GO:0015074">
    <property type="term" value="P:DNA integration"/>
    <property type="evidence" value="ECO:0007669"/>
    <property type="project" value="InterPro"/>
</dbReference>
<dbReference type="Pfam" id="PF17917">
    <property type="entry name" value="RT_RNaseH"/>
    <property type="match status" value="1"/>
</dbReference>
<dbReference type="AlphaFoldDB" id="A0AAV2FXD1"/>
<keyword evidence="5" id="KW-0378">Hydrolase</keyword>
<reference evidence="8 9" key="1">
    <citation type="submission" date="2024-04" db="EMBL/GenBank/DDBJ databases">
        <authorList>
            <person name="Fracassetti M."/>
        </authorList>
    </citation>
    <scope>NUCLEOTIDE SEQUENCE [LARGE SCALE GENOMIC DNA]</scope>
</reference>
<dbReference type="GO" id="GO:0003676">
    <property type="term" value="F:nucleic acid binding"/>
    <property type="evidence" value="ECO:0007669"/>
    <property type="project" value="InterPro"/>
</dbReference>
<dbReference type="EMBL" id="OZ034820">
    <property type="protein sequence ID" value="CAL1403011.1"/>
    <property type="molecule type" value="Genomic_DNA"/>
</dbReference>
<dbReference type="InterPro" id="IPR041588">
    <property type="entry name" value="Integrase_H2C2"/>
</dbReference>
<evidence type="ECO:0000256" key="6">
    <source>
        <dbReference type="ARBA" id="ARBA00022918"/>
    </source>
</evidence>
<protein>
    <recommendedName>
        <fullName evidence="7">Integrase catalytic domain-containing protein</fullName>
    </recommendedName>
</protein>